<comment type="similarity">
    <text evidence="10">Belongs to the insect chemoreceptor superfamily. Heteromeric odorant receptor channel (TC 1.A.69) family.</text>
</comment>
<dbReference type="KEGG" id="tnl:113503958"/>
<evidence type="ECO:0000256" key="6">
    <source>
        <dbReference type="ARBA" id="ARBA00022989"/>
    </source>
</evidence>
<dbReference type="InterPro" id="IPR004117">
    <property type="entry name" value="7tm6_olfct_rcpt"/>
</dbReference>
<evidence type="ECO:0000256" key="1">
    <source>
        <dbReference type="ARBA" id="ARBA00004651"/>
    </source>
</evidence>
<dbReference type="Proteomes" id="UP000322000">
    <property type="component" value="Chromosome 20"/>
</dbReference>
<keyword evidence="9 10" id="KW-0807">Transducer</keyword>
<feature type="transmembrane region" description="Helical" evidence="10">
    <location>
        <begin position="149"/>
        <end position="168"/>
    </location>
</feature>
<dbReference type="GO" id="GO:0004984">
    <property type="term" value="F:olfactory receptor activity"/>
    <property type="evidence" value="ECO:0007669"/>
    <property type="project" value="InterPro"/>
</dbReference>
<sequence length="416" mass="47975">MWEKVRKFGLGYCDLPTMMWNVSVFLRLFTVNIDSKYKKGIPIFVYVAVTLSSICYYYIYLFSMLWFVFVICPQTGQTLEAMWALSLGVPSEIGTLRLFYMKLQMQFCSRDQIRSLTDDLLEFDSKTLPDHRRSRNVLKHLRDVKKRAIVLWLVIVGTGFMFIIKHFIAPEHLTDDTFAPYGFGSMEESPNYEIVAAMMAVCVTFINGFSGNMTAYIIIITGYVEAQMLAVSHELENIWKDAQDHFRTTRNLEIEINKDEAKKQRILNQYVSDRLKVIIAQHATLKQFYLKVRDVLKGFLGIAFFVLIAGLLFNLLGGLRNTYMHLPFVFLQIAMDCFIGQRMKDAGIVFSRAVYACGWENFDKNNMRMVLIMLQNSQRITVLSAGSFVNVNYKCLMATIKGSYSSYTTFESSVNK</sequence>
<feature type="transmembrane region" description="Helical" evidence="10">
    <location>
        <begin position="81"/>
        <end position="100"/>
    </location>
</feature>
<dbReference type="PANTHER" id="PTHR21137">
    <property type="entry name" value="ODORANT RECEPTOR"/>
    <property type="match status" value="1"/>
</dbReference>
<reference evidence="12" key="1">
    <citation type="submission" date="2025-08" db="UniProtKB">
        <authorList>
            <consortium name="RefSeq"/>
        </authorList>
    </citation>
    <scope>IDENTIFICATION</scope>
</reference>
<evidence type="ECO:0000256" key="3">
    <source>
        <dbReference type="ARBA" id="ARBA00022606"/>
    </source>
</evidence>
<keyword evidence="8 10" id="KW-0675">Receptor</keyword>
<keyword evidence="7 10" id="KW-0472">Membrane</keyword>
<evidence type="ECO:0000256" key="7">
    <source>
        <dbReference type="ARBA" id="ARBA00023136"/>
    </source>
</evidence>
<dbReference type="RefSeq" id="XP_026741903.1">
    <property type="nucleotide sequence ID" value="XM_026886102.1"/>
</dbReference>
<name>A0A7E5WMF1_TRINI</name>
<dbReference type="PANTHER" id="PTHR21137:SF35">
    <property type="entry name" value="ODORANT RECEPTOR 19A-RELATED"/>
    <property type="match status" value="1"/>
</dbReference>
<feature type="transmembrane region" description="Helical" evidence="10">
    <location>
        <begin position="43"/>
        <end position="69"/>
    </location>
</feature>
<accession>A0A7E5WMF1</accession>
<evidence type="ECO:0000256" key="4">
    <source>
        <dbReference type="ARBA" id="ARBA00022692"/>
    </source>
</evidence>
<dbReference type="Pfam" id="PF02949">
    <property type="entry name" value="7tm_6"/>
    <property type="match status" value="1"/>
</dbReference>
<evidence type="ECO:0000256" key="5">
    <source>
        <dbReference type="ARBA" id="ARBA00022725"/>
    </source>
</evidence>
<keyword evidence="6 10" id="KW-1133">Transmembrane helix</keyword>
<dbReference type="GeneID" id="113503958"/>
<dbReference type="AlphaFoldDB" id="A0A7E5WMF1"/>
<gene>
    <name evidence="12" type="primary">LOC113503958</name>
</gene>
<evidence type="ECO:0000256" key="8">
    <source>
        <dbReference type="ARBA" id="ARBA00023170"/>
    </source>
</evidence>
<keyword evidence="3 10" id="KW-0716">Sensory transduction</keyword>
<dbReference type="InParanoid" id="A0A7E5WMF1"/>
<evidence type="ECO:0000256" key="2">
    <source>
        <dbReference type="ARBA" id="ARBA00022475"/>
    </source>
</evidence>
<keyword evidence="5 10" id="KW-0552">Olfaction</keyword>
<keyword evidence="11" id="KW-1185">Reference proteome</keyword>
<protein>
    <recommendedName>
        <fullName evidence="10">Odorant receptor</fullName>
    </recommendedName>
</protein>
<keyword evidence="4 10" id="KW-0812">Transmembrane</keyword>
<comment type="subcellular location">
    <subcellularLocation>
        <location evidence="1 10">Cell membrane</location>
        <topology evidence="1 10">Multi-pass membrane protein</topology>
    </subcellularLocation>
</comment>
<keyword evidence="2" id="KW-1003">Cell membrane</keyword>
<feature type="transmembrane region" description="Helical" evidence="10">
    <location>
        <begin position="194"/>
        <end position="219"/>
    </location>
</feature>
<evidence type="ECO:0000313" key="11">
    <source>
        <dbReference type="Proteomes" id="UP000322000"/>
    </source>
</evidence>
<proteinExistence type="inferred from homology"/>
<dbReference type="GO" id="GO:0005886">
    <property type="term" value="C:plasma membrane"/>
    <property type="evidence" value="ECO:0007669"/>
    <property type="project" value="UniProtKB-SubCell"/>
</dbReference>
<evidence type="ECO:0000256" key="9">
    <source>
        <dbReference type="ARBA" id="ARBA00023224"/>
    </source>
</evidence>
<organism evidence="11 12">
    <name type="scientific">Trichoplusia ni</name>
    <name type="common">Cabbage looper</name>
    <dbReference type="NCBI Taxonomy" id="7111"/>
    <lineage>
        <taxon>Eukaryota</taxon>
        <taxon>Metazoa</taxon>
        <taxon>Ecdysozoa</taxon>
        <taxon>Arthropoda</taxon>
        <taxon>Hexapoda</taxon>
        <taxon>Insecta</taxon>
        <taxon>Pterygota</taxon>
        <taxon>Neoptera</taxon>
        <taxon>Endopterygota</taxon>
        <taxon>Lepidoptera</taxon>
        <taxon>Glossata</taxon>
        <taxon>Ditrysia</taxon>
        <taxon>Noctuoidea</taxon>
        <taxon>Noctuidae</taxon>
        <taxon>Plusiinae</taxon>
        <taxon>Trichoplusia</taxon>
    </lineage>
</organism>
<comment type="caution">
    <text evidence="10">Lacks conserved residue(s) required for the propagation of feature annotation.</text>
</comment>
<dbReference type="GO" id="GO:0005549">
    <property type="term" value="F:odorant binding"/>
    <property type="evidence" value="ECO:0007669"/>
    <property type="project" value="InterPro"/>
</dbReference>
<dbReference type="OrthoDB" id="7550533at2759"/>
<feature type="transmembrane region" description="Helical" evidence="10">
    <location>
        <begin position="295"/>
        <end position="316"/>
    </location>
</feature>
<evidence type="ECO:0000256" key="10">
    <source>
        <dbReference type="RuleBase" id="RU351113"/>
    </source>
</evidence>
<evidence type="ECO:0000313" key="12">
    <source>
        <dbReference type="RefSeq" id="XP_026741903.1"/>
    </source>
</evidence>
<dbReference type="GO" id="GO:0007165">
    <property type="term" value="P:signal transduction"/>
    <property type="evidence" value="ECO:0007669"/>
    <property type="project" value="UniProtKB-KW"/>
</dbReference>